<keyword evidence="2" id="KW-1185">Reference proteome</keyword>
<evidence type="ECO:0000313" key="2">
    <source>
        <dbReference type="Proteomes" id="UP000824504"/>
    </source>
</evidence>
<proteinExistence type="predicted"/>
<gene>
    <name evidence="1" type="ORF">KDB89_13510</name>
</gene>
<dbReference type="Proteomes" id="UP000824504">
    <property type="component" value="Chromosome"/>
</dbReference>
<protein>
    <submittedName>
        <fullName evidence="1">Uncharacterized protein</fullName>
    </submittedName>
</protein>
<sequence>MIRLRYRVRVTPRASRYWIYCPGCDLAVLWPGPPFWVARRHAEVCPKLRRLNSRYLHACVNCAQLPVDERRDCVVCLGRGWLPNTTDTTNTKESR</sequence>
<name>A0ABX8SH75_9ACTN</name>
<dbReference type="RefSeq" id="WP_219081885.1">
    <property type="nucleotide sequence ID" value="NZ_CP079216.1"/>
</dbReference>
<accession>A0ABX8SH75</accession>
<reference evidence="1 2" key="1">
    <citation type="submission" date="2021-07" db="EMBL/GenBank/DDBJ databases">
        <title>complete genome sequencing of Tessaracoccus sp.J1M15.</title>
        <authorList>
            <person name="Bae J.-W."/>
            <person name="Kim D.-y."/>
        </authorList>
    </citation>
    <scope>NUCLEOTIDE SEQUENCE [LARGE SCALE GENOMIC DNA]</scope>
    <source>
        <strain evidence="1 2">J1M15</strain>
    </source>
</reference>
<organism evidence="1 2">
    <name type="scientific">Tessaracoccus palaemonis</name>
    <dbReference type="NCBI Taxonomy" id="2829499"/>
    <lineage>
        <taxon>Bacteria</taxon>
        <taxon>Bacillati</taxon>
        <taxon>Actinomycetota</taxon>
        <taxon>Actinomycetes</taxon>
        <taxon>Propionibacteriales</taxon>
        <taxon>Propionibacteriaceae</taxon>
        <taxon>Tessaracoccus</taxon>
    </lineage>
</organism>
<dbReference type="EMBL" id="CP079216">
    <property type="protein sequence ID" value="QXT62731.1"/>
    <property type="molecule type" value="Genomic_DNA"/>
</dbReference>
<evidence type="ECO:0000313" key="1">
    <source>
        <dbReference type="EMBL" id="QXT62731.1"/>
    </source>
</evidence>